<dbReference type="Pfam" id="PF04056">
    <property type="entry name" value="Ssl1"/>
    <property type="match status" value="1"/>
</dbReference>
<evidence type="ECO:0000313" key="2">
    <source>
        <dbReference type="EMBL" id="RVX20054.1"/>
    </source>
</evidence>
<reference evidence="2 3" key="1">
    <citation type="journal article" date="2018" name="PLoS Genet.">
        <title>Population sequencing reveals clonal diversity and ancestral inbreeding in the grapevine cultivar Chardonnay.</title>
        <authorList>
            <person name="Roach M.J."/>
            <person name="Johnson D.L."/>
            <person name="Bohlmann J."/>
            <person name="van Vuuren H.J."/>
            <person name="Jones S.J."/>
            <person name="Pretorius I.S."/>
            <person name="Schmidt S.A."/>
            <person name="Borneman A.R."/>
        </authorList>
    </citation>
    <scope>NUCLEOTIDE SEQUENCE [LARGE SCALE GENOMIC DNA]</scope>
    <source>
        <strain evidence="3">cv. Chardonnay</strain>
        <tissue evidence="2">Leaf</tissue>
    </source>
</reference>
<evidence type="ECO:0000259" key="1">
    <source>
        <dbReference type="Pfam" id="PF04056"/>
    </source>
</evidence>
<accession>A0A438KFT1</accession>
<dbReference type="AlphaFoldDB" id="A0A438KFT1"/>
<dbReference type="PANTHER" id="PTHR12695">
    <property type="entry name" value="GENERAL TRANSCRIPTION FACTOR IIH SUBUNIT 2"/>
    <property type="match status" value="1"/>
</dbReference>
<sequence length="227" mass="25724">MVYVVEPRDVPQVQERMNAYYNEVSCGDLLRVSLSRIWSLSLWTVCALIFMTRRDIHLDKARFSDFKDKGILLRTLAVASWSLNFGMFGLRKTLLVLPQQAWTQPMVTHPPESEGYDLTCKKDPFSQIGLVTIKDGLAPCLADLGGSPDSHVEALMGKLECSGDSSLQNALNLVHGYLNLIPSCGYREVLILYSALSACDTEDLHGLTLRLQSWMEKRWQWENENMH</sequence>
<evidence type="ECO:0000313" key="3">
    <source>
        <dbReference type="Proteomes" id="UP000288805"/>
    </source>
</evidence>
<dbReference type="InterPro" id="IPR007198">
    <property type="entry name" value="Ssl1-like"/>
</dbReference>
<gene>
    <name evidence="2" type="primary">GTF2H2_2</name>
    <name evidence="2" type="ORF">CK203_004628</name>
</gene>
<proteinExistence type="predicted"/>
<dbReference type="EMBL" id="QGNW01000007">
    <property type="protein sequence ID" value="RVX20054.1"/>
    <property type="molecule type" value="Genomic_DNA"/>
</dbReference>
<dbReference type="Gene3D" id="3.40.50.410">
    <property type="entry name" value="von Willebrand factor, type A domain"/>
    <property type="match status" value="1"/>
</dbReference>
<protein>
    <submittedName>
        <fullName evidence="2">General transcription factor IIH subunit 2</fullName>
    </submittedName>
</protein>
<dbReference type="PANTHER" id="PTHR12695:SF2">
    <property type="entry name" value="GENERAL TRANSCRIPTION FACTOR IIH SUBUNIT 2-RELATED"/>
    <property type="match status" value="1"/>
</dbReference>
<comment type="caution">
    <text evidence="2">The sequence shown here is derived from an EMBL/GenBank/DDBJ whole genome shotgun (WGS) entry which is preliminary data.</text>
</comment>
<organism evidence="2 3">
    <name type="scientific">Vitis vinifera</name>
    <name type="common">Grape</name>
    <dbReference type="NCBI Taxonomy" id="29760"/>
    <lineage>
        <taxon>Eukaryota</taxon>
        <taxon>Viridiplantae</taxon>
        <taxon>Streptophyta</taxon>
        <taxon>Embryophyta</taxon>
        <taxon>Tracheophyta</taxon>
        <taxon>Spermatophyta</taxon>
        <taxon>Magnoliopsida</taxon>
        <taxon>eudicotyledons</taxon>
        <taxon>Gunneridae</taxon>
        <taxon>Pentapetalae</taxon>
        <taxon>rosids</taxon>
        <taxon>Vitales</taxon>
        <taxon>Vitaceae</taxon>
        <taxon>Viteae</taxon>
        <taxon>Vitis</taxon>
    </lineage>
</organism>
<feature type="domain" description="Ssl1-like" evidence="1">
    <location>
        <begin position="122"/>
        <end position="206"/>
    </location>
</feature>
<dbReference type="InterPro" id="IPR036465">
    <property type="entry name" value="vWFA_dom_sf"/>
</dbReference>
<name>A0A438KFT1_VITVI</name>
<dbReference type="Proteomes" id="UP000288805">
    <property type="component" value="Unassembled WGS sequence"/>
</dbReference>